<dbReference type="AlphaFoldDB" id="A0A4D6MWA0"/>
<protein>
    <submittedName>
        <fullName evidence="2">Uncharacterized protein</fullName>
    </submittedName>
</protein>
<organism evidence="2 3">
    <name type="scientific">Vigna unguiculata</name>
    <name type="common">Cowpea</name>
    <dbReference type="NCBI Taxonomy" id="3917"/>
    <lineage>
        <taxon>Eukaryota</taxon>
        <taxon>Viridiplantae</taxon>
        <taxon>Streptophyta</taxon>
        <taxon>Embryophyta</taxon>
        <taxon>Tracheophyta</taxon>
        <taxon>Spermatophyta</taxon>
        <taxon>Magnoliopsida</taxon>
        <taxon>eudicotyledons</taxon>
        <taxon>Gunneridae</taxon>
        <taxon>Pentapetalae</taxon>
        <taxon>rosids</taxon>
        <taxon>fabids</taxon>
        <taxon>Fabales</taxon>
        <taxon>Fabaceae</taxon>
        <taxon>Papilionoideae</taxon>
        <taxon>50 kb inversion clade</taxon>
        <taxon>NPAAA clade</taxon>
        <taxon>indigoferoid/millettioid clade</taxon>
        <taxon>Phaseoleae</taxon>
        <taxon>Vigna</taxon>
    </lineage>
</organism>
<gene>
    <name evidence="2" type="ORF">DEO72_LG9g786</name>
</gene>
<evidence type="ECO:0000313" key="2">
    <source>
        <dbReference type="EMBL" id="QCE05780.1"/>
    </source>
</evidence>
<accession>A0A4D6MWA0</accession>
<proteinExistence type="predicted"/>
<reference evidence="2 3" key="1">
    <citation type="submission" date="2019-04" db="EMBL/GenBank/DDBJ databases">
        <title>An improved genome assembly and genetic linkage map for asparagus bean, Vigna unguiculata ssp. sesquipedialis.</title>
        <authorList>
            <person name="Xia Q."/>
            <person name="Zhang R."/>
            <person name="Dong Y."/>
        </authorList>
    </citation>
    <scope>NUCLEOTIDE SEQUENCE [LARGE SCALE GENOMIC DNA]</scope>
    <source>
        <tissue evidence="2">Leaf</tissue>
    </source>
</reference>
<dbReference type="PANTHER" id="PTHR37226">
    <property type="entry name" value="GOLGIN FAMILY A PROTEIN"/>
    <property type="match status" value="1"/>
</dbReference>
<dbReference type="OrthoDB" id="1869333at2759"/>
<dbReference type="Proteomes" id="UP000501690">
    <property type="component" value="Linkage Group LG9"/>
</dbReference>
<keyword evidence="3" id="KW-1185">Reference proteome</keyword>
<dbReference type="EMBL" id="CP039353">
    <property type="protein sequence ID" value="QCE05780.1"/>
    <property type="molecule type" value="Genomic_DNA"/>
</dbReference>
<sequence length="226" mass="27290">MGGRVSKSGRSSSEKYVMNLKEKVRVLQEEIKEMMYEREKESRSYERDIMVFTFKEADWKQEGKRLREEVKQLRSLVEEKDEKIREMEVGLMEKNSEKEWELMGTKLLVEQMKEERARRDEAVEKWKQLYLEIKNELDELIQRTYDGDGLYWKAEENDIEMENLRKELQEKEETVKALKSQLLAMEKEKNKKEREFDLLRQSLRIMNGKKSSIQTKESFLRSKLGK</sequence>
<dbReference type="PANTHER" id="PTHR37226:SF4">
    <property type="entry name" value="GOLGIN FAMILY A PROTEIN"/>
    <property type="match status" value="1"/>
</dbReference>
<dbReference type="Gramene" id="Vigun07g056100.1.v1.2">
    <property type="protein sequence ID" value="Vigun07g056100.1.v1.2"/>
    <property type="gene ID" value="Vigun07g056100.v1.2"/>
</dbReference>
<evidence type="ECO:0000313" key="3">
    <source>
        <dbReference type="Proteomes" id="UP000501690"/>
    </source>
</evidence>
<evidence type="ECO:0000256" key="1">
    <source>
        <dbReference type="SAM" id="Coils"/>
    </source>
</evidence>
<keyword evidence="1" id="KW-0175">Coiled coil</keyword>
<feature type="coiled-coil region" evidence="1">
    <location>
        <begin position="17"/>
        <end position="202"/>
    </location>
</feature>
<name>A0A4D6MWA0_VIGUN</name>